<evidence type="ECO:0000313" key="3">
    <source>
        <dbReference type="Proteomes" id="UP000193978"/>
    </source>
</evidence>
<dbReference type="AlphaFoldDB" id="A0A1W6MS33"/>
<evidence type="ECO:0000256" key="1">
    <source>
        <dbReference type="SAM" id="Phobius"/>
    </source>
</evidence>
<keyword evidence="3" id="KW-1185">Reference proteome</keyword>
<accession>A0A1W6MS33</accession>
<sequence>MRRKDESDAPLNALAVRARNRGAPSVMMTGPSIASLGDIKQDSISPLHVTNVYFMLIQVLMLIEFFHPTLAYARV</sequence>
<feature type="transmembrane region" description="Helical" evidence="1">
    <location>
        <begin position="52"/>
        <end position="73"/>
    </location>
</feature>
<proteinExistence type="predicted"/>
<reference evidence="2 3" key="1">
    <citation type="submission" date="2017-02" db="EMBL/GenBank/DDBJ databases">
        <authorList>
            <person name="Peterson S.W."/>
        </authorList>
    </citation>
    <scope>NUCLEOTIDE SEQUENCE [LARGE SCALE GENOMIC DNA]</scope>
    <source>
        <strain evidence="2 3">S285</strain>
    </source>
</reference>
<protein>
    <submittedName>
        <fullName evidence="2">Uncharacterized protein</fullName>
    </submittedName>
</protein>
<dbReference type="Proteomes" id="UP000193978">
    <property type="component" value="Chromosome"/>
</dbReference>
<keyword evidence="1" id="KW-1133">Transmembrane helix</keyword>
<gene>
    <name evidence="2" type="ORF">B1812_04290</name>
</gene>
<keyword evidence="1" id="KW-0472">Membrane</keyword>
<evidence type="ECO:0000313" key="2">
    <source>
        <dbReference type="EMBL" id="ARN80423.1"/>
    </source>
</evidence>
<organism evidence="2 3">
    <name type="scientific">Methylocystis bryophila</name>
    <dbReference type="NCBI Taxonomy" id="655015"/>
    <lineage>
        <taxon>Bacteria</taxon>
        <taxon>Pseudomonadati</taxon>
        <taxon>Pseudomonadota</taxon>
        <taxon>Alphaproteobacteria</taxon>
        <taxon>Hyphomicrobiales</taxon>
        <taxon>Methylocystaceae</taxon>
        <taxon>Methylocystis</taxon>
    </lineage>
</organism>
<name>A0A1W6MS33_9HYPH</name>
<keyword evidence="1" id="KW-0812">Transmembrane</keyword>
<dbReference type="EMBL" id="CP019948">
    <property type="protein sequence ID" value="ARN80423.1"/>
    <property type="molecule type" value="Genomic_DNA"/>
</dbReference>
<dbReference type="KEGG" id="mbry:B1812_04290"/>